<organism evidence="3 4">
    <name type="scientific">Akkermansia biwaensis</name>
    <dbReference type="NCBI Taxonomy" id="2946555"/>
    <lineage>
        <taxon>Bacteria</taxon>
        <taxon>Pseudomonadati</taxon>
        <taxon>Verrucomicrobiota</taxon>
        <taxon>Verrucomicrobiia</taxon>
        <taxon>Verrucomicrobiales</taxon>
        <taxon>Akkermansiaceae</taxon>
        <taxon>Akkermansia</taxon>
    </lineage>
</organism>
<accession>A0ABM7ZJ66</accession>
<dbReference type="RefSeq" id="WP_215436572.1">
    <property type="nucleotide sequence ID" value="NZ_AP025943.1"/>
</dbReference>
<name>A0ABM7ZJ66_9BACT</name>
<dbReference type="Proteomes" id="UP001062263">
    <property type="component" value="Chromosome"/>
</dbReference>
<keyword evidence="2" id="KW-0732">Signal</keyword>
<evidence type="ECO:0000256" key="1">
    <source>
        <dbReference type="SAM" id="MobiDB-lite"/>
    </source>
</evidence>
<feature type="signal peptide" evidence="2">
    <location>
        <begin position="1"/>
        <end position="21"/>
    </location>
</feature>
<protein>
    <submittedName>
        <fullName evidence="3">Uncharacterized protein</fullName>
    </submittedName>
</protein>
<evidence type="ECO:0000256" key="2">
    <source>
        <dbReference type="SAM" id="SignalP"/>
    </source>
</evidence>
<reference evidence="3" key="1">
    <citation type="submission" date="2022-06" db="EMBL/GenBank/DDBJ databases">
        <title>Akkermansia biwalacus sp. nov., an anaerobic mucin-degrading bacterium isolated from human intestine.</title>
        <authorList>
            <person name="Kobayashi Y."/>
            <person name="Inoue S."/>
            <person name="Kawahara T."/>
            <person name="Kohda N."/>
        </authorList>
    </citation>
    <scope>NUCLEOTIDE SEQUENCE</scope>
    <source>
        <strain evidence="3">WON2089</strain>
    </source>
</reference>
<evidence type="ECO:0000313" key="3">
    <source>
        <dbReference type="EMBL" id="BDL44811.1"/>
    </source>
</evidence>
<feature type="chain" id="PRO_5046333977" evidence="2">
    <location>
        <begin position="22"/>
        <end position="480"/>
    </location>
</feature>
<feature type="region of interest" description="Disordered" evidence="1">
    <location>
        <begin position="417"/>
        <end position="437"/>
    </location>
</feature>
<dbReference type="EMBL" id="AP025943">
    <property type="protein sequence ID" value="BDL44811.1"/>
    <property type="molecule type" value="Genomic_DNA"/>
</dbReference>
<keyword evidence="4" id="KW-1185">Reference proteome</keyword>
<proteinExistence type="predicted"/>
<sequence length="480" mass="53430">MKNRIRLALLLAPACLLHAWAAPTVDVVMEDNYRLRGEIVSFGKQGLVIRHPSVRQNVSILPSEIRAVYFTDTAPPDLRARDKIFISTGHRDIIPCNITSISSDKVQYRDMFGTSRSIPRSQVAGFRLGTLQQKGFWQEPLVFDNSWLYSGDNENDYRIQSGRKLMNAMNPKLDGEKYQYKLSNGNYPTWVPLYKSIGLDPSSFTFRIALTMDGSSDRAGIVFCFGGKENVTFRSNAGSSLNRLMLSIAPGKCTLLREQKSGILLLGEVDIPAPKMTAGIDIQLTSSRHENNEQVYELLVGDMPPKLIKDPSPPEQQLEGDAFGLQMEGHISLTITKLQLSAISLSAKALTKNDTQGTDLVVTKEEDAIPGSINSYNDRDKMLNLSTDKEYPGVPRELSIPARYLDTVFFAEPEKQDAVRDEARHSIQMKDGSRLHGDIRSMDSGKVVLQHSLLGQVSLPLKNITRVEFLNSAQPSRSTP</sequence>
<gene>
    <name evidence="3" type="ORF">Abiwalacus_23850</name>
</gene>
<evidence type="ECO:0000313" key="4">
    <source>
        <dbReference type="Proteomes" id="UP001062263"/>
    </source>
</evidence>